<keyword evidence="3 5" id="KW-0456">Lyase</keyword>
<evidence type="ECO:0000259" key="4">
    <source>
        <dbReference type="PROSITE" id="PS50866"/>
    </source>
</evidence>
<dbReference type="SUPFAM" id="SSF74650">
    <property type="entry name" value="Galactose mutarotase-like"/>
    <property type="match status" value="1"/>
</dbReference>
<accession>A0A644VDG4</accession>
<name>A0A644VDG4_9ZZZZ</name>
<dbReference type="GO" id="GO:0030341">
    <property type="term" value="F:chondroitin AC lyase activity"/>
    <property type="evidence" value="ECO:0007669"/>
    <property type="project" value="UniProtKB-EC"/>
</dbReference>
<dbReference type="SUPFAM" id="SSF49863">
    <property type="entry name" value="Hyaluronate lyase-like, C-terminal domain"/>
    <property type="match status" value="1"/>
</dbReference>
<gene>
    <name evidence="5" type="primary">cslA_1</name>
    <name evidence="5" type="ORF">SDC9_35420</name>
</gene>
<comment type="caution">
    <text evidence="5">The sequence shown here is derived from an EMBL/GenBank/DDBJ whole genome shotgun (WGS) entry which is preliminary data.</text>
</comment>
<dbReference type="InterPro" id="IPR011013">
    <property type="entry name" value="Gal_mutarotase_sf_dom"/>
</dbReference>
<evidence type="ECO:0000256" key="3">
    <source>
        <dbReference type="ARBA" id="ARBA00023239"/>
    </source>
</evidence>
<dbReference type="Pfam" id="PF02884">
    <property type="entry name" value="Lyase_8_C"/>
    <property type="match status" value="1"/>
</dbReference>
<dbReference type="PANTHER" id="PTHR38481:SF1">
    <property type="entry name" value="HYALURONATE LYASE"/>
    <property type="match status" value="1"/>
</dbReference>
<dbReference type="Pfam" id="PF08124">
    <property type="entry name" value="Lyase_8_N"/>
    <property type="match status" value="1"/>
</dbReference>
<dbReference type="EMBL" id="VSSQ01000278">
    <property type="protein sequence ID" value="MPL89386.1"/>
    <property type="molecule type" value="Genomic_DNA"/>
</dbReference>
<dbReference type="AlphaFoldDB" id="A0A644VDG4"/>
<keyword evidence="2" id="KW-0732">Signal</keyword>
<dbReference type="GO" id="GO:0005975">
    <property type="term" value="P:carbohydrate metabolic process"/>
    <property type="evidence" value="ECO:0007669"/>
    <property type="project" value="InterPro"/>
</dbReference>
<dbReference type="PROSITE" id="PS50866">
    <property type="entry name" value="GOLD"/>
    <property type="match status" value="1"/>
</dbReference>
<dbReference type="InterPro" id="IPR014718">
    <property type="entry name" value="GH-type_carb-bd"/>
</dbReference>
<dbReference type="SUPFAM" id="SSF48230">
    <property type="entry name" value="Chondroitin AC/alginate lyase"/>
    <property type="match status" value="1"/>
</dbReference>
<dbReference type="GO" id="GO:0030246">
    <property type="term" value="F:carbohydrate binding"/>
    <property type="evidence" value="ECO:0007669"/>
    <property type="project" value="InterPro"/>
</dbReference>
<dbReference type="CDD" id="cd01083">
    <property type="entry name" value="GAG_Lyase"/>
    <property type="match status" value="1"/>
</dbReference>
<feature type="domain" description="GOLD" evidence="4">
    <location>
        <begin position="681"/>
        <end position="813"/>
    </location>
</feature>
<dbReference type="InterPro" id="IPR011071">
    <property type="entry name" value="Lyase_8-like_C"/>
</dbReference>
<dbReference type="InterPro" id="IPR038970">
    <property type="entry name" value="Lyase_8"/>
</dbReference>
<dbReference type="Pfam" id="PF02278">
    <property type="entry name" value="Lyase_8"/>
    <property type="match status" value="1"/>
</dbReference>
<evidence type="ECO:0000256" key="2">
    <source>
        <dbReference type="ARBA" id="ARBA00022729"/>
    </source>
</evidence>
<dbReference type="InterPro" id="IPR003159">
    <property type="entry name" value="Lyase_8_central_dom"/>
</dbReference>
<sequence>MMKGKKHYSIILILLYPFFFNALFAVNDAVYDTIMQRIRVNEWEGVADVPKLNTTVANLLTTINSDGSWADIDYNSTAMTNWPGTTHLERVVDFTLAYTLISSNYYRNAIVYQKIVSALTYFYNKNPISNNWYVHQIGNPQQLGRILILMRSGAQQVSSTLETNILTRIKNTGGNPLNYTGSNKVAVAMHWVYRGCLSKDQTALTLGVNEVYEPVYMTTQEGLQHDYSFFQHGQQLYSGGYAVAFVRHAIVIAGATKGTEFAMDQVKQELLVKFFRDHFLNLIRGSAFLYNTVGRGLAIQGGIGASYVSAIVSNFKKVDPDNQFVYDAAIERLKGNKSGTYLVPVTHYHYWRGDYSLTTSPGYTFDIRMASTRTARSENGNGENLKGYFLTEGANAIVIEGNEYRNIFPVWDWAKIPGTTLPQKTTIPKPTQWEKPGNAIFAGGVSNGNYGVTTYQMDNPDFNVNTQAKKSWFMFGEEIVCLGAGIKSTAAEEINTTVNQCMQSGTAVVKHNNSETYIQIGSTSTYTSNLDWIHHNKIAYFFPKGGNVNLSFGPQSGTWQSITSAQSSTTVTSNVFNLWFNHGIKPLQSKYEYVIVPNKTLAQTRTYNVSDIVVAANGEDVQAVYNRKLNLWGMVFYKATTFSYGDLNITVDAPCVLMFEKNNAQLKCWLADPSQNATSIKVCYASNSSGYYEEIVNNMPKMPYAGSTVEFSFNIQTSNNDIKETDSVRGNRLNINPVNRGETVSLTFNALSDLPVRLILSDMSGKVIMDKMNETIAGENLFSIETDMLTPGVYLICTINDKSEIRRNRLIIR</sequence>
<dbReference type="EC" id="4.2.2.5" evidence="5"/>
<dbReference type="NCBIfam" id="TIGR04183">
    <property type="entry name" value="Por_Secre_tail"/>
    <property type="match status" value="1"/>
</dbReference>
<dbReference type="Gene3D" id="2.60.220.10">
    <property type="entry name" value="Polysaccharide lyase family 8-like, C-terminal"/>
    <property type="match status" value="1"/>
</dbReference>
<evidence type="ECO:0000256" key="1">
    <source>
        <dbReference type="ARBA" id="ARBA00006699"/>
    </source>
</evidence>
<proteinExistence type="inferred from homology"/>
<reference evidence="5" key="1">
    <citation type="submission" date="2019-08" db="EMBL/GenBank/DDBJ databases">
        <authorList>
            <person name="Kucharzyk K."/>
            <person name="Murdoch R.W."/>
            <person name="Higgins S."/>
            <person name="Loffler F."/>
        </authorList>
    </citation>
    <scope>NUCLEOTIDE SEQUENCE</scope>
</reference>
<dbReference type="InterPro" id="IPR009038">
    <property type="entry name" value="GOLD_dom"/>
</dbReference>
<dbReference type="Gene3D" id="2.70.98.10">
    <property type="match status" value="1"/>
</dbReference>
<evidence type="ECO:0000313" key="5">
    <source>
        <dbReference type="EMBL" id="MPL89386.1"/>
    </source>
</evidence>
<dbReference type="Gene3D" id="1.50.10.100">
    <property type="entry name" value="Chondroitin AC/alginate lyase"/>
    <property type="match status" value="1"/>
</dbReference>
<protein>
    <submittedName>
        <fullName evidence="5">Chondroitinase-AC</fullName>
        <ecNumber evidence="5">4.2.2.5</ecNumber>
    </submittedName>
</protein>
<dbReference type="InterPro" id="IPR012970">
    <property type="entry name" value="Lyase_8_alpha_N"/>
</dbReference>
<dbReference type="InterPro" id="IPR008929">
    <property type="entry name" value="Chondroitin_lyas"/>
</dbReference>
<organism evidence="5">
    <name type="scientific">bioreactor metagenome</name>
    <dbReference type="NCBI Taxonomy" id="1076179"/>
    <lineage>
        <taxon>unclassified sequences</taxon>
        <taxon>metagenomes</taxon>
        <taxon>ecological metagenomes</taxon>
    </lineage>
</organism>
<dbReference type="InterPro" id="IPR004103">
    <property type="entry name" value="Lyase_8_C"/>
</dbReference>
<dbReference type="GO" id="GO:0005576">
    <property type="term" value="C:extracellular region"/>
    <property type="evidence" value="ECO:0007669"/>
    <property type="project" value="InterPro"/>
</dbReference>
<comment type="similarity">
    <text evidence="1">Belongs to the polysaccharide lyase 8 family.</text>
</comment>
<dbReference type="InterPro" id="IPR026444">
    <property type="entry name" value="Secre_tail"/>
</dbReference>
<dbReference type="PANTHER" id="PTHR38481">
    <property type="entry name" value="HYALURONATE LYASE"/>
    <property type="match status" value="1"/>
</dbReference>